<proteinExistence type="predicted"/>
<feature type="region of interest" description="Disordered" evidence="1">
    <location>
        <begin position="1"/>
        <end position="74"/>
    </location>
</feature>
<evidence type="ECO:0000313" key="3">
    <source>
        <dbReference type="Proteomes" id="UP000237105"/>
    </source>
</evidence>
<dbReference type="Proteomes" id="UP000237105">
    <property type="component" value="Unassembled WGS sequence"/>
</dbReference>
<keyword evidence="3" id="KW-1185">Reference proteome</keyword>
<organism evidence="2 3">
    <name type="scientific">Parasponia andersonii</name>
    <name type="common">Sponia andersonii</name>
    <dbReference type="NCBI Taxonomy" id="3476"/>
    <lineage>
        <taxon>Eukaryota</taxon>
        <taxon>Viridiplantae</taxon>
        <taxon>Streptophyta</taxon>
        <taxon>Embryophyta</taxon>
        <taxon>Tracheophyta</taxon>
        <taxon>Spermatophyta</taxon>
        <taxon>Magnoliopsida</taxon>
        <taxon>eudicotyledons</taxon>
        <taxon>Gunneridae</taxon>
        <taxon>Pentapetalae</taxon>
        <taxon>rosids</taxon>
        <taxon>fabids</taxon>
        <taxon>Rosales</taxon>
        <taxon>Cannabaceae</taxon>
        <taxon>Parasponia</taxon>
    </lineage>
</organism>
<sequence length="96" mass="11091">MWPYLKRNPRPPQLHCCDLKNPDPQAVPLSNRTRQLATSLPPSSSSEQNPLRLCTSSRIPQRPSGSQQPDSKCPHRFLLPGLKWHLTAYHRWISER</sequence>
<dbReference type="EMBL" id="JXTB01000537">
    <property type="protein sequence ID" value="PON37265.1"/>
    <property type="molecule type" value="Genomic_DNA"/>
</dbReference>
<gene>
    <name evidence="2" type="ORF">PanWU01x14_321690</name>
</gene>
<dbReference type="AlphaFoldDB" id="A0A2P5AL43"/>
<comment type="caution">
    <text evidence="2">The sequence shown here is derived from an EMBL/GenBank/DDBJ whole genome shotgun (WGS) entry which is preliminary data.</text>
</comment>
<feature type="compositionally biased region" description="Polar residues" evidence="1">
    <location>
        <begin position="28"/>
        <end position="70"/>
    </location>
</feature>
<protein>
    <submittedName>
        <fullName evidence="2">Uncharacterized protein</fullName>
    </submittedName>
</protein>
<accession>A0A2P5AL43</accession>
<reference evidence="3" key="1">
    <citation type="submission" date="2016-06" db="EMBL/GenBank/DDBJ databases">
        <title>Parallel loss of symbiosis genes in relatives of nitrogen-fixing non-legume Parasponia.</title>
        <authorList>
            <person name="Van Velzen R."/>
            <person name="Holmer R."/>
            <person name="Bu F."/>
            <person name="Rutten L."/>
            <person name="Van Zeijl A."/>
            <person name="Liu W."/>
            <person name="Santuari L."/>
            <person name="Cao Q."/>
            <person name="Sharma T."/>
            <person name="Shen D."/>
            <person name="Roswanjaya Y."/>
            <person name="Wardhani T."/>
            <person name="Kalhor M.S."/>
            <person name="Jansen J."/>
            <person name="Van den Hoogen J."/>
            <person name="Gungor B."/>
            <person name="Hartog M."/>
            <person name="Hontelez J."/>
            <person name="Verver J."/>
            <person name="Yang W.-C."/>
            <person name="Schijlen E."/>
            <person name="Repin R."/>
            <person name="Schilthuizen M."/>
            <person name="Schranz E."/>
            <person name="Heidstra R."/>
            <person name="Miyata K."/>
            <person name="Fedorova E."/>
            <person name="Kohlen W."/>
            <person name="Bisseling T."/>
            <person name="Smit S."/>
            <person name="Geurts R."/>
        </authorList>
    </citation>
    <scope>NUCLEOTIDE SEQUENCE [LARGE SCALE GENOMIC DNA]</scope>
    <source>
        <strain evidence="3">cv. WU1-14</strain>
    </source>
</reference>
<dbReference type="OrthoDB" id="10459509at2759"/>
<name>A0A2P5AL43_PARAD</name>
<evidence type="ECO:0000313" key="2">
    <source>
        <dbReference type="EMBL" id="PON37265.1"/>
    </source>
</evidence>
<evidence type="ECO:0000256" key="1">
    <source>
        <dbReference type="SAM" id="MobiDB-lite"/>
    </source>
</evidence>